<proteinExistence type="predicted"/>
<feature type="transmembrane region" description="Helical" evidence="5">
    <location>
        <begin position="66"/>
        <end position="84"/>
    </location>
</feature>
<feature type="transmembrane region" description="Helical" evidence="5">
    <location>
        <begin position="131"/>
        <end position="149"/>
    </location>
</feature>
<dbReference type="Gene3D" id="1.20.1280.290">
    <property type="match status" value="2"/>
</dbReference>
<evidence type="ECO:0000256" key="3">
    <source>
        <dbReference type="ARBA" id="ARBA00022989"/>
    </source>
</evidence>
<evidence type="ECO:0000256" key="5">
    <source>
        <dbReference type="SAM" id="Phobius"/>
    </source>
</evidence>
<keyword evidence="3 5" id="KW-1133">Transmembrane helix</keyword>
<keyword evidence="4 5" id="KW-0472">Membrane</keyword>
<dbReference type="EMBL" id="AP022325">
    <property type="protein sequence ID" value="BBU47915.1"/>
    <property type="molecule type" value="Genomic_DNA"/>
</dbReference>
<dbReference type="InterPro" id="IPR006603">
    <property type="entry name" value="PQ-loop_rpt"/>
</dbReference>
<reference evidence="6 7" key="1">
    <citation type="submission" date="2020-01" db="EMBL/GenBank/DDBJ databases">
        <title>Complete genome sequence of Mycoplasma felis strain Myco-2.</title>
        <authorList>
            <person name="Kinoshita Y."/>
            <person name="Niwa H."/>
            <person name="Uchida-Fujii E."/>
            <person name="Nukada T."/>
        </authorList>
    </citation>
    <scope>NUCLEOTIDE SEQUENCE [LARGE SCALE GENOMIC DNA]</scope>
    <source>
        <strain evidence="6 7">Myco-2</strain>
    </source>
</reference>
<feature type="transmembrane region" description="Helical" evidence="5">
    <location>
        <begin position="96"/>
        <end position="119"/>
    </location>
</feature>
<feature type="transmembrane region" description="Helical" evidence="5">
    <location>
        <begin position="6"/>
        <end position="24"/>
    </location>
</feature>
<name>A0A809RSJ0_9BACT</name>
<keyword evidence="2 5" id="KW-0812">Transmembrane</keyword>
<gene>
    <name evidence="6" type="ORF">JPM2_6080</name>
</gene>
<feature type="transmembrane region" description="Helical" evidence="5">
    <location>
        <begin position="161"/>
        <end position="180"/>
    </location>
</feature>
<dbReference type="Proteomes" id="UP000464317">
    <property type="component" value="Chromosome"/>
</dbReference>
<evidence type="ECO:0000256" key="1">
    <source>
        <dbReference type="ARBA" id="ARBA00004141"/>
    </source>
</evidence>
<sequence>MEHFIVIVSWIVACLVASLGIPQLISLLKSKRTGKINFISFWIFHLGILLWVIWSSLGSNYLLSTFVANSVCLTINSITLYFLYHYKREFNKNQKLAGLIGILFVYFIGIIFFVLKFTISYRWQSNVQTTMSLIFPSFTTLAFLPQLIYSLRKKIWKGISIWMYVLYEVNNLFWILYWILNLVHLGVQGALIGALIWQTISFTLFGIQFYFTLIDLLKTKKEMKKISY</sequence>
<evidence type="ECO:0000256" key="4">
    <source>
        <dbReference type="ARBA" id="ARBA00023136"/>
    </source>
</evidence>
<accession>A0A809RSJ0</accession>
<protein>
    <recommendedName>
        <fullName evidence="8">PQ loop repeat</fullName>
    </recommendedName>
</protein>
<evidence type="ECO:0008006" key="8">
    <source>
        <dbReference type="Google" id="ProtNLM"/>
    </source>
</evidence>
<organism evidence="6 7">
    <name type="scientific">Mycoplasmopsis felis</name>
    <dbReference type="NCBI Taxonomy" id="33923"/>
    <lineage>
        <taxon>Bacteria</taxon>
        <taxon>Bacillati</taxon>
        <taxon>Mycoplasmatota</taxon>
        <taxon>Mycoplasmoidales</taxon>
        <taxon>Metamycoplasmataceae</taxon>
        <taxon>Mycoplasmopsis</taxon>
    </lineage>
</organism>
<dbReference type="AlphaFoldDB" id="A0A809RSJ0"/>
<keyword evidence="7" id="KW-1185">Reference proteome</keyword>
<evidence type="ECO:0000256" key="2">
    <source>
        <dbReference type="ARBA" id="ARBA00022692"/>
    </source>
</evidence>
<dbReference type="KEGG" id="mfel:JPM2_6080"/>
<dbReference type="RefSeq" id="WP_161553321.1">
    <property type="nucleotide sequence ID" value="NZ_AP022325.1"/>
</dbReference>
<feature type="transmembrane region" description="Helical" evidence="5">
    <location>
        <begin position="36"/>
        <end position="54"/>
    </location>
</feature>
<dbReference type="GO" id="GO:0016020">
    <property type="term" value="C:membrane"/>
    <property type="evidence" value="ECO:0007669"/>
    <property type="project" value="UniProtKB-SubCell"/>
</dbReference>
<feature type="transmembrane region" description="Helical" evidence="5">
    <location>
        <begin position="192"/>
        <end position="217"/>
    </location>
</feature>
<comment type="subcellular location">
    <subcellularLocation>
        <location evidence="1">Membrane</location>
        <topology evidence="1">Multi-pass membrane protein</topology>
    </subcellularLocation>
</comment>
<dbReference type="Pfam" id="PF04193">
    <property type="entry name" value="PQ-loop"/>
    <property type="match status" value="1"/>
</dbReference>
<evidence type="ECO:0000313" key="6">
    <source>
        <dbReference type="EMBL" id="BBU47915.1"/>
    </source>
</evidence>
<evidence type="ECO:0000313" key="7">
    <source>
        <dbReference type="Proteomes" id="UP000464317"/>
    </source>
</evidence>